<dbReference type="CDD" id="cd05793">
    <property type="entry name" value="S1_IF1A"/>
    <property type="match status" value="1"/>
</dbReference>
<dbReference type="Pfam" id="PF01176">
    <property type="entry name" value="eIF-1a"/>
    <property type="match status" value="1"/>
</dbReference>
<accession>A0A6C0LV17</accession>
<dbReference type="PROSITE" id="PS50832">
    <property type="entry name" value="S1_IF1_TYPE"/>
    <property type="match status" value="1"/>
</dbReference>
<dbReference type="InterPro" id="IPR012340">
    <property type="entry name" value="NA-bd_OB-fold"/>
</dbReference>
<dbReference type="HAMAP" id="MF_00216">
    <property type="entry name" value="aIF_1A"/>
    <property type="match status" value="1"/>
</dbReference>
<dbReference type="GO" id="GO:0003723">
    <property type="term" value="F:RNA binding"/>
    <property type="evidence" value="ECO:0007669"/>
    <property type="project" value="InterPro"/>
</dbReference>
<name>A0A6C0LV17_9ZZZZ</name>
<dbReference type="SMART" id="SM00652">
    <property type="entry name" value="eIF1a"/>
    <property type="match status" value="1"/>
</dbReference>
<dbReference type="EMBL" id="MN740575">
    <property type="protein sequence ID" value="QHU34609.1"/>
    <property type="molecule type" value="Genomic_DNA"/>
</dbReference>
<dbReference type="SUPFAM" id="SSF50249">
    <property type="entry name" value="Nucleic acid-binding proteins"/>
    <property type="match status" value="1"/>
</dbReference>
<feature type="compositionally biased region" description="Basic residues" evidence="1">
    <location>
        <begin position="1"/>
        <end position="12"/>
    </location>
</feature>
<dbReference type="AlphaFoldDB" id="A0A6C0LV17"/>
<proteinExistence type="inferred from homology"/>
<dbReference type="InterPro" id="IPR001253">
    <property type="entry name" value="TIF_eIF-1A"/>
</dbReference>
<dbReference type="GO" id="GO:0003743">
    <property type="term" value="F:translation initiation factor activity"/>
    <property type="evidence" value="ECO:0007669"/>
    <property type="project" value="InterPro"/>
</dbReference>
<evidence type="ECO:0000313" key="3">
    <source>
        <dbReference type="EMBL" id="QHU34609.1"/>
    </source>
</evidence>
<dbReference type="PANTHER" id="PTHR21668">
    <property type="entry name" value="EIF-1A"/>
    <property type="match status" value="1"/>
</dbReference>
<feature type="domain" description="S1-like" evidence="2">
    <location>
        <begin position="18"/>
        <end position="92"/>
    </location>
</feature>
<sequence>MAKKTKRSKNSKNKKDVQKRSLEFKDDMQEYAKIEKSLGDRRVIVVLPDSTKKMAIIPGRFRKRCWMKIGDIILISYREYQTEKLDVCYKYDADEARLLLEYNEIPSFFGGIGTGEESKTEEDSCFDFEDDKVEINIDDI</sequence>
<protein>
    <recommendedName>
        <fullName evidence="2">S1-like domain-containing protein</fullName>
    </recommendedName>
</protein>
<feature type="region of interest" description="Disordered" evidence="1">
    <location>
        <begin position="1"/>
        <end position="21"/>
    </location>
</feature>
<evidence type="ECO:0000256" key="1">
    <source>
        <dbReference type="SAM" id="MobiDB-lite"/>
    </source>
</evidence>
<dbReference type="Gene3D" id="2.40.50.140">
    <property type="entry name" value="Nucleic acid-binding proteins"/>
    <property type="match status" value="1"/>
</dbReference>
<evidence type="ECO:0000259" key="2">
    <source>
        <dbReference type="PROSITE" id="PS50832"/>
    </source>
</evidence>
<organism evidence="3">
    <name type="scientific">viral metagenome</name>
    <dbReference type="NCBI Taxonomy" id="1070528"/>
    <lineage>
        <taxon>unclassified sequences</taxon>
        <taxon>metagenomes</taxon>
        <taxon>organismal metagenomes</taxon>
    </lineage>
</organism>
<dbReference type="InterPro" id="IPR006196">
    <property type="entry name" value="RNA-binding_domain_S1_IF1"/>
</dbReference>
<reference evidence="3" key="1">
    <citation type="journal article" date="2020" name="Nature">
        <title>Giant virus diversity and host interactions through global metagenomics.</title>
        <authorList>
            <person name="Schulz F."/>
            <person name="Roux S."/>
            <person name="Paez-Espino D."/>
            <person name="Jungbluth S."/>
            <person name="Walsh D.A."/>
            <person name="Denef V.J."/>
            <person name="McMahon K.D."/>
            <person name="Konstantinidis K.T."/>
            <person name="Eloe-Fadrosh E.A."/>
            <person name="Kyrpides N.C."/>
            <person name="Woyke T."/>
        </authorList>
    </citation>
    <scope>NUCLEOTIDE SEQUENCE</scope>
    <source>
        <strain evidence="3">GVMAG-S-1016713-169</strain>
    </source>
</reference>